<proteinExistence type="inferred from homology"/>
<dbReference type="Pfam" id="PF01926">
    <property type="entry name" value="MMR_HSR1"/>
    <property type="match status" value="1"/>
</dbReference>
<evidence type="ECO:0000256" key="10">
    <source>
        <dbReference type="HAMAP-Rule" id="MF_00321"/>
    </source>
</evidence>
<dbReference type="InterPro" id="IPR006073">
    <property type="entry name" value="GTP-bd"/>
</dbReference>
<organism evidence="12 13">
    <name type="scientific">Sulfobacillus acidophilus</name>
    <dbReference type="NCBI Taxonomy" id="53633"/>
    <lineage>
        <taxon>Bacteria</taxon>
        <taxon>Bacillati</taxon>
        <taxon>Bacillota</taxon>
        <taxon>Clostridia</taxon>
        <taxon>Eubacteriales</taxon>
        <taxon>Clostridiales Family XVII. Incertae Sedis</taxon>
        <taxon>Sulfobacillus</taxon>
    </lineage>
</organism>
<dbReference type="HAMAP" id="MF_00321">
    <property type="entry name" value="GTPase_EngB"/>
    <property type="match status" value="1"/>
</dbReference>
<comment type="function">
    <text evidence="10">Necessary for normal cell division and for the maintenance of normal septation.</text>
</comment>
<reference evidence="12 13" key="1">
    <citation type="journal article" date="2014" name="BMC Genomics">
        <title>Comparison of environmental and isolate Sulfobacillus genomes reveals diverse carbon, sulfur, nitrogen, and hydrogen metabolisms.</title>
        <authorList>
            <person name="Justice N.B."/>
            <person name="Norman A."/>
            <person name="Brown C.T."/>
            <person name="Singh A."/>
            <person name="Thomas B.C."/>
            <person name="Banfield J.F."/>
        </authorList>
    </citation>
    <scope>NUCLEOTIDE SEQUENCE [LARGE SCALE GENOMIC DNA]</scope>
    <source>
        <strain evidence="12">AMDSBA3</strain>
    </source>
</reference>
<keyword evidence="8 10" id="KW-0717">Septation</keyword>
<dbReference type="InterPro" id="IPR030393">
    <property type="entry name" value="G_ENGB_dom"/>
</dbReference>
<dbReference type="GO" id="GO:0005829">
    <property type="term" value="C:cytosol"/>
    <property type="evidence" value="ECO:0007669"/>
    <property type="project" value="TreeGrafter"/>
</dbReference>
<dbReference type="GO" id="GO:0000917">
    <property type="term" value="P:division septum assembly"/>
    <property type="evidence" value="ECO:0007669"/>
    <property type="project" value="UniProtKB-KW"/>
</dbReference>
<evidence type="ECO:0000256" key="2">
    <source>
        <dbReference type="ARBA" id="ARBA00009638"/>
    </source>
</evidence>
<evidence type="ECO:0000256" key="7">
    <source>
        <dbReference type="ARBA" id="ARBA00023134"/>
    </source>
</evidence>
<dbReference type="GO" id="GO:0046872">
    <property type="term" value="F:metal ion binding"/>
    <property type="evidence" value="ECO:0007669"/>
    <property type="project" value="UniProtKB-KW"/>
</dbReference>
<dbReference type="GO" id="GO:0005525">
    <property type="term" value="F:GTP binding"/>
    <property type="evidence" value="ECO:0007669"/>
    <property type="project" value="UniProtKB-UniRule"/>
</dbReference>
<dbReference type="PANTHER" id="PTHR11649">
    <property type="entry name" value="MSS1/TRME-RELATED GTP-BINDING PROTEIN"/>
    <property type="match status" value="1"/>
</dbReference>
<feature type="domain" description="EngB-type G" evidence="11">
    <location>
        <begin position="28"/>
        <end position="195"/>
    </location>
</feature>
<dbReference type="CDD" id="cd01876">
    <property type="entry name" value="YihA_EngB"/>
    <property type="match status" value="1"/>
</dbReference>
<evidence type="ECO:0000256" key="8">
    <source>
        <dbReference type="ARBA" id="ARBA00023210"/>
    </source>
</evidence>
<evidence type="ECO:0000313" key="13">
    <source>
        <dbReference type="Proteomes" id="UP000241848"/>
    </source>
</evidence>
<dbReference type="PANTHER" id="PTHR11649:SF13">
    <property type="entry name" value="ENGB-TYPE G DOMAIN-CONTAINING PROTEIN"/>
    <property type="match status" value="1"/>
</dbReference>
<comment type="similarity">
    <text evidence="2 10">Belongs to the TRAFAC class TrmE-Era-EngA-EngB-Septin-like GTPase superfamily. EngB GTPase family.</text>
</comment>
<accession>A0A2T2WIM1</accession>
<evidence type="ECO:0000313" key="12">
    <source>
        <dbReference type="EMBL" id="PSR22093.1"/>
    </source>
</evidence>
<keyword evidence="4" id="KW-0479">Metal-binding</keyword>
<gene>
    <name evidence="12" type="primary">ysxC</name>
    <name evidence="10" type="synonym">engB</name>
    <name evidence="12" type="ORF">C7B45_08280</name>
</gene>
<keyword evidence="5 10" id="KW-0547">Nucleotide-binding</keyword>
<dbReference type="AlphaFoldDB" id="A0A2T2WIM1"/>
<keyword evidence="6" id="KW-0460">Magnesium</keyword>
<sequence>MAHHTKTGGSRGGLVASALSFEEMPTNGWTEVAFMGRSNAGKSSLINALLGARVAHVSNTPGRTQRMNFFAMVQWYLVDLPGFGYAKVSKSDRVRFGQAVEQYLTQRQPLVAGVLIQDARRDPQEEEHMVVDWANSRNILLVVVASKIDRMNRTEQQERQSVLDAQYGRRVLLVSNRTGEGVPAVREAIKGLGLLL</sequence>
<evidence type="ECO:0000256" key="4">
    <source>
        <dbReference type="ARBA" id="ARBA00022723"/>
    </source>
</evidence>
<dbReference type="EMBL" id="PXYV01000022">
    <property type="protein sequence ID" value="PSR22093.1"/>
    <property type="molecule type" value="Genomic_DNA"/>
</dbReference>
<keyword evidence="9 10" id="KW-0131">Cell cycle</keyword>
<dbReference type="Proteomes" id="UP000241848">
    <property type="component" value="Unassembled WGS sequence"/>
</dbReference>
<evidence type="ECO:0000256" key="9">
    <source>
        <dbReference type="ARBA" id="ARBA00023306"/>
    </source>
</evidence>
<name>A0A2T2WIM1_9FIRM</name>
<evidence type="ECO:0000256" key="5">
    <source>
        <dbReference type="ARBA" id="ARBA00022741"/>
    </source>
</evidence>
<dbReference type="InterPro" id="IPR019987">
    <property type="entry name" value="GTP-bd_ribosome_bio_YsxC"/>
</dbReference>
<dbReference type="NCBIfam" id="TIGR00231">
    <property type="entry name" value="small_GTP"/>
    <property type="match status" value="1"/>
</dbReference>
<comment type="caution">
    <text evidence="12">The sequence shown here is derived from an EMBL/GenBank/DDBJ whole genome shotgun (WGS) entry which is preliminary data.</text>
</comment>
<evidence type="ECO:0000259" key="11">
    <source>
        <dbReference type="PROSITE" id="PS51706"/>
    </source>
</evidence>
<keyword evidence="7 10" id="KW-0342">GTP-binding</keyword>
<dbReference type="InterPro" id="IPR005225">
    <property type="entry name" value="Small_GTP-bd"/>
</dbReference>
<evidence type="ECO:0000256" key="3">
    <source>
        <dbReference type="ARBA" id="ARBA00022618"/>
    </source>
</evidence>
<evidence type="ECO:0000256" key="1">
    <source>
        <dbReference type="ARBA" id="ARBA00001946"/>
    </source>
</evidence>
<protein>
    <recommendedName>
        <fullName evidence="10">Probable GTP-binding protein EngB</fullName>
    </recommendedName>
</protein>
<keyword evidence="3 10" id="KW-0132">Cell division</keyword>
<evidence type="ECO:0000256" key="6">
    <source>
        <dbReference type="ARBA" id="ARBA00022842"/>
    </source>
</evidence>
<dbReference type="Gene3D" id="3.40.50.300">
    <property type="entry name" value="P-loop containing nucleotide triphosphate hydrolases"/>
    <property type="match status" value="1"/>
</dbReference>
<dbReference type="InterPro" id="IPR027417">
    <property type="entry name" value="P-loop_NTPase"/>
</dbReference>
<comment type="cofactor">
    <cofactor evidence="1">
        <name>Mg(2+)</name>
        <dbReference type="ChEBI" id="CHEBI:18420"/>
    </cofactor>
</comment>
<dbReference type="PROSITE" id="PS51706">
    <property type="entry name" value="G_ENGB"/>
    <property type="match status" value="1"/>
</dbReference>
<dbReference type="NCBIfam" id="TIGR03598">
    <property type="entry name" value="GTPase_YsxC"/>
    <property type="match status" value="1"/>
</dbReference>
<dbReference type="SUPFAM" id="SSF52540">
    <property type="entry name" value="P-loop containing nucleoside triphosphate hydrolases"/>
    <property type="match status" value="1"/>
</dbReference>